<dbReference type="InterPro" id="IPR001714">
    <property type="entry name" value="Pept_M24_MAP"/>
</dbReference>
<dbReference type="PRINTS" id="PR00599">
    <property type="entry name" value="MAPEPTIDASE"/>
</dbReference>
<name>A0A6S6SWZ2_9BACT</name>
<evidence type="ECO:0000256" key="4">
    <source>
        <dbReference type="ARBA" id="ARBA00023049"/>
    </source>
</evidence>
<dbReference type="InterPro" id="IPR001131">
    <property type="entry name" value="Peptidase_M24B_aminopep-P_CS"/>
</dbReference>
<reference evidence="7" key="1">
    <citation type="submission" date="2020-01" db="EMBL/GenBank/DDBJ databases">
        <authorList>
            <person name="Meier V. D."/>
            <person name="Meier V D."/>
        </authorList>
    </citation>
    <scope>NUCLEOTIDE SEQUENCE</scope>
    <source>
        <strain evidence="7">HLG_WM_MAG_05</strain>
    </source>
</reference>
<dbReference type="PANTHER" id="PTHR46112:SF3">
    <property type="entry name" value="AMINOPEPTIDASE YPDF"/>
    <property type="match status" value="1"/>
</dbReference>
<protein>
    <submittedName>
        <fullName evidence="7">Aminopeptidase YpdF (MP-, MA-, MS-, AP-, NP-specific)</fullName>
    </submittedName>
</protein>
<dbReference type="InterPro" id="IPR000587">
    <property type="entry name" value="Creatinase_N"/>
</dbReference>
<keyword evidence="4" id="KW-0482">Metalloprotease</keyword>
<evidence type="ECO:0000313" key="7">
    <source>
        <dbReference type="EMBL" id="CAA6811601.1"/>
    </source>
</evidence>
<dbReference type="Pfam" id="PF01321">
    <property type="entry name" value="Creatinase_N"/>
    <property type="match status" value="1"/>
</dbReference>
<evidence type="ECO:0000256" key="1">
    <source>
        <dbReference type="ARBA" id="ARBA00022670"/>
    </source>
</evidence>
<evidence type="ECO:0000256" key="2">
    <source>
        <dbReference type="ARBA" id="ARBA00022723"/>
    </source>
</evidence>
<dbReference type="AlphaFoldDB" id="A0A6S6SWZ2"/>
<feature type="domain" description="Creatinase N-terminal" evidence="6">
    <location>
        <begin position="3"/>
        <end position="98"/>
    </location>
</feature>
<accession>A0A6S6SWZ2</accession>
<dbReference type="EMBL" id="CACVAU010000038">
    <property type="protein sequence ID" value="CAA6811601.1"/>
    <property type="molecule type" value="Genomic_DNA"/>
</dbReference>
<keyword evidence="7" id="KW-0031">Aminopeptidase</keyword>
<dbReference type="SUPFAM" id="SSF55920">
    <property type="entry name" value="Creatinase/aminopeptidase"/>
    <property type="match status" value="1"/>
</dbReference>
<keyword evidence="2" id="KW-0479">Metal-binding</keyword>
<evidence type="ECO:0000259" key="5">
    <source>
        <dbReference type="Pfam" id="PF00557"/>
    </source>
</evidence>
<proteinExistence type="predicted"/>
<sequence length="339" mass="38353">MNYIVKDENSIYYECGFSSDNALFLKLGSESFFITDSRYTVEAEELVKGATVIIDGDLYGQANTLIKKAMVKKMTYDPKEWSIFHFGKLSEDLKVNFKESPDFSHLKRVVKSSEELLLLRKAVELGAKAFDDFSALIHKHGFKKDENMLTFMGKAMLSQKGKYELSFDPITAVNANAAKPHALPTKKKLKTNDLLLVDAGLKYKRYCSDRTRTVSATEDFKFGYEQKFKKKKIQKAYDLVLKAHDNAIEKARSGMKAKKIDAFTRDIITKAGFGEYYVHSTGHGVGLDIHEMPYISAKSEMKVEDGMVYTVEPGIYIPGEFGIRIEDMVVMENGKAKIL</sequence>
<dbReference type="InterPro" id="IPR036005">
    <property type="entry name" value="Creatinase/aminopeptidase-like"/>
</dbReference>
<keyword evidence="3" id="KW-0378">Hydrolase</keyword>
<dbReference type="Gene3D" id="3.90.230.10">
    <property type="entry name" value="Creatinase/methionine aminopeptidase superfamily"/>
    <property type="match status" value="1"/>
</dbReference>
<dbReference type="PROSITE" id="PS00491">
    <property type="entry name" value="PROLINE_PEPTIDASE"/>
    <property type="match status" value="1"/>
</dbReference>
<dbReference type="Pfam" id="PF00557">
    <property type="entry name" value="Peptidase_M24"/>
    <property type="match status" value="1"/>
</dbReference>
<dbReference type="GO" id="GO:0046872">
    <property type="term" value="F:metal ion binding"/>
    <property type="evidence" value="ECO:0007669"/>
    <property type="project" value="UniProtKB-KW"/>
</dbReference>
<evidence type="ECO:0000259" key="6">
    <source>
        <dbReference type="Pfam" id="PF01321"/>
    </source>
</evidence>
<gene>
    <name evidence="7" type="ORF">HELGO_WM4048</name>
</gene>
<dbReference type="GO" id="GO:0006508">
    <property type="term" value="P:proteolysis"/>
    <property type="evidence" value="ECO:0007669"/>
    <property type="project" value="UniProtKB-KW"/>
</dbReference>
<dbReference type="Gene3D" id="3.40.350.10">
    <property type="entry name" value="Creatinase/prolidase N-terminal domain"/>
    <property type="match status" value="1"/>
</dbReference>
<dbReference type="InterPro" id="IPR050659">
    <property type="entry name" value="Peptidase_M24B"/>
</dbReference>
<dbReference type="PANTHER" id="PTHR46112">
    <property type="entry name" value="AMINOPEPTIDASE"/>
    <property type="match status" value="1"/>
</dbReference>
<dbReference type="GO" id="GO:0004177">
    <property type="term" value="F:aminopeptidase activity"/>
    <property type="evidence" value="ECO:0007669"/>
    <property type="project" value="UniProtKB-KW"/>
</dbReference>
<dbReference type="InterPro" id="IPR000994">
    <property type="entry name" value="Pept_M24"/>
</dbReference>
<dbReference type="GO" id="GO:0008235">
    <property type="term" value="F:metalloexopeptidase activity"/>
    <property type="evidence" value="ECO:0007669"/>
    <property type="project" value="UniProtKB-ARBA"/>
</dbReference>
<dbReference type="InterPro" id="IPR029149">
    <property type="entry name" value="Creatin/AminoP/Spt16_N"/>
</dbReference>
<keyword evidence="1" id="KW-0645">Protease</keyword>
<organism evidence="7">
    <name type="scientific">uncultured Sulfurovum sp</name>
    <dbReference type="NCBI Taxonomy" id="269237"/>
    <lineage>
        <taxon>Bacteria</taxon>
        <taxon>Pseudomonadati</taxon>
        <taxon>Campylobacterota</taxon>
        <taxon>Epsilonproteobacteria</taxon>
        <taxon>Campylobacterales</taxon>
        <taxon>Sulfurovaceae</taxon>
        <taxon>Sulfurovum</taxon>
        <taxon>environmental samples</taxon>
    </lineage>
</organism>
<feature type="domain" description="Peptidase M24" evidence="5">
    <location>
        <begin position="119"/>
        <end position="332"/>
    </location>
</feature>
<evidence type="ECO:0000256" key="3">
    <source>
        <dbReference type="ARBA" id="ARBA00022801"/>
    </source>
</evidence>